<dbReference type="Gene3D" id="3.40.50.12160">
    <property type="entry name" value="Methylthiotransferase, N-terminal domain"/>
    <property type="match status" value="1"/>
</dbReference>
<dbReference type="PANTHER" id="PTHR11918:SF45">
    <property type="entry name" value="THREONYLCARBAMOYLADENOSINE TRNA METHYLTHIOTRANSFERASE"/>
    <property type="match status" value="1"/>
</dbReference>
<dbReference type="GO" id="GO:0051539">
    <property type="term" value="F:4 iron, 4 sulfur cluster binding"/>
    <property type="evidence" value="ECO:0007669"/>
    <property type="project" value="UniProtKB-KW"/>
</dbReference>
<dbReference type="InterPro" id="IPR023404">
    <property type="entry name" value="rSAM_horseshoe"/>
</dbReference>
<organism evidence="4 5">
    <name type="scientific">Candidatus Faeciplasma avium</name>
    <dbReference type="NCBI Taxonomy" id="2840798"/>
    <lineage>
        <taxon>Bacteria</taxon>
        <taxon>Bacillati</taxon>
        <taxon>Bacillota</taxon>
        <taxon>Clostridia</taxon>
        <taxon>Eubacteriales</taxon>
        <taxon>Oscillospiraceae</taxon>
        <taxon>Oscillospiraceae incertae sedis</taxon>
        <taxon>Candidatus Faeciplasma</taxon>
    </lineage>
</organism>
<evidence type="ECO:0000313" key="5">
    <source>
        <dbReference type="Proteomes" id="UP000823960"/>
    </source>
</evidence>
<dbReference type="SUPFAM" id="SSF102114">
    <property type="entry name" value="Radical SAM enzymes"/>
    <property type="match status" value="1"/>
</dbReference>
<accession>A0A9D1NRJ4</accession>
<dbReference type="EMBL" id="DVOL01000090">
    <property type="protein sequence ID" value="HIV11273.1"/>
    <property type="molecule type" value="Genomic_DNA"/>
</dbReference>
<dbReference type="Gene3D" id="3.80.30.20">
    <property type="entry name" value="tm_1862 like domain"/>
    <property type="match status" value="1"/>
</dbReference>
<dbReference type="GO" id="GO:0035598">
    <property type="term" value="F:tRNA (N(6)-L-threonylcarbamoyladenosine(37)-C(2))-methylthiotransferase activity"/>
    <property type="evidence" value="ECO:0007669"/>
    <property type="project" value="TreeGrafter"/>
</dbReference>
<reference evidence="4" key="1">
    <citation type="submission" date="2020-10" db="EMBL/GenBank/DDBJ databases">
        <authorList>
            <person name="Gilroy R."/>
        </authorList>
    </citation>
    <scope>NUCLEOTIDE SEQUENCE</scope>
    <source>
        <strain evidence="4">1370</strain>
    </source>
</reference>
<sequence>MTAYIYTLGCKVNQYESLVIRELLESHGFLLLDSPYGADVIIINSCTVTESADTKLRQLMMRIKRESRDSVIALTGCFPQAQPDSIINSYADIVLGENKKTEVVSAIKEYFESGSRLCLVEKNHRGEELEHMLLTSDPEHTRASIKIQDGCDRFCSYCIIPYARG</sequence>
<dbReference type="PROSITE" id="PS01278">
    <property type="entry name" value="MTTASE_RADICAL"/>
    <property type="match status" value="1"/>
</dbReference>
<evidence type="ECO:0000256" key="1">
    <source>
        <dbReference type="ARBA" id="ARBA00001966"/>
    </source>
</evidence>
<evidence type="ECO:0000313" key="4">
    <source>
        <dbReference type="EMBL" id="HIV11273.1"/>
    </source>
</evidence>
<dbReference type="InterPro" id="IPR038135">
    <property type="entry name" value="Methylthiotransferase_N_sf"/>
</dbReference>
<protein>
    <submittedName>
        <fullName evidence="4">tRNA (N(6)-L-threonylcarbamoyladenosine(37)-C(2))-methylthiotransferase MtaB</fullName>
    </submittedName>
</protein>
<dbReference type="AlphaFoldDB" id="A0A9D1NRJ4"/>
<dbReference type="Pfam" id="PF00919">
    <property type="entry name" value="UPF0004"/>
    <property type="match status" value="1"/>
</dbReference>
<keyword evidence="2" id="KW-0808">Transferase</keyword>
<evidence type="ECO:0000259" key="3">
    <source>
        <dbReference type="PROSITE" id="PS51449"/>
    </source>
</evidence>
<feature type="domain" description="MTTase N-terminal" evidence="3">
    <location>
        <begin position="1"/>
        <end position="112"/>
    </location>
</feature>
<feature type="non-terminal residue" evidence="4">
    <location>
        <position position="165"/>
    </location>
</feature>
<evidence type="ECO:0000256" key="2">
    <source>
        <dbReference type="ARBA" id="ARBA00022679"/>
    </source>
</evidence>
<dbReference type="PANTHER" id="PTHR11918">
    <property type="entry name" value="RADICAL SAM PROTEINS"/>
    <property type="match status" value="1"/>
</dbReference>
<dbReference type="Proteomes" id="UP000823960">
    <property type="component" value="Unassembled WGS sequence"/>
</dbReference>
<comment type="cofactor">
    <cofactor evidence="1">
        <name>[4Fe-4S] cluster</name>
        <dbReference type="ChEBI" id="CHEBI:49883"/>
    </cofactor>
</comment>
<proteinExistence type="predicted"/>
<comment type="caution">
    <text evidence="4">The sequence shown here is derived from an EMBL/GenBank/DDBJ whole genome shotgun (WGS) entry which is preliminary data.</text>
</comment>
<dbReference type="InterPro" id="IPR013848">
    <property type="entry name" value="Methylthiotransferase_N"/>
</dbReference>
<name>A0A9D1NRJ4_9FIRM</name>
<dbReference type="PROSITE" id="PS51449">
    <property type="entry name" value="MTTASE_N"/>
    <property type="match status" value="1"/>
</dbReference>
<reference evidence="4" key="2">
    <citation type="journal article" date="2021" name="PeerJ">
        <title>Extensive microbial diversity within the chicken gut microbiome revealed by metagenomics and culture.</title>
        <authorList>
            <person name="Gilroy R."/>
            <person name="Ravi A."/>
            <person name="Getino M."/>
            <person name="Pursley I."/>
            <person name="Horton D.L."/>
            <person name="Alikhan N.F."/>
            <person name="Baker D."/>
            <person name="Gharbi K."/>
            <person name="Hall N."/>
            <person name="Watson M."/>
            <person name="Adriaenssens E.M."/>
            <person name="Foster-Nyarko E."/>
            <person name="Jarju S."/>
            <person name="Secka A."/>
            <person name="Antonio M."/>
            <person name="Oren A."/>
            <person name="Chaudhuri R.R."/>
            <person name="La Ragione R."/>
            <person name="Hildebrand F."/>
            <person name="Pallen M.J."/>
        </authorList>
    </citation>
    <scope>NUCLEOTIDE SEQUENCE</scope>
    <source>
        <strain evidence="4">1370</strain>
    </source>
</reference>
<dbReference type="InterPro" id="IPR020612">
    <property type="entry name" value="Methylthiotransferase_CS"/>
</dbReference>
<dbReference type="InterPro" id="IPR058240">
    <property type="entry name" value="rSAM_sf"/>
</dbReference>
<gene>
    <name evidence="4" type="ORF">IAD28_06255</name>
</gene>
<dbReference type="GO" id="GO:0046872">
    <property type="term" value="F:metal ion binding"/>
    <property type="evidence" value="ECO:0007669"/>
    <property type="project" value="UniProtKB-KW"/>
</dbReference>